<feature type="region of interest" description="Disordered" evidence="9">
    <location>
        <begin position="138"/>
        <end position="168"/>
    </location>
</feature>
<dbReference type="GO" id="GO:0005886">
    <property type="term" value="C:plasma membrane"/>
    <property type="evidence" value="ECO:0007669"/>
    <property type="project" value="TreeGrafter"/>
</dbReference>
<dbReference type="Pfam" id="PF00001">
    <property type="entry name" value="7tm_1"/>
    <property type="match status" value="1"/>
</dbReference>
<comment type="subcellular location">
    <subcellularLocation>
        <location evidence="1">Membrane</location>
        <topology evidence="1">Multi-pass membrane protein</topology>
    </subcellularLocation>
</comment>
<evidence type="ECO:0000256" key="9">
    <source>
        <dbReference type="SAM" id="MobiDB-lite"/>
    </source>
</evidence>
<evidence type="ECO:0000256" key="5">
    <source>
        <dbReference type="ARBA" id="ARBA00023040"/>
    </source>
</evidence>
<organism evidence="12 13">
    <name type="scientific">Petrolisthes cinctipes</name>
    <name type="common">Flat porcelain crab</name>
    <dbReference type="NCBI Taxonomy" id="88211"/>
    <lineage>
        <taxon>Eukaryota</taxon>
        <taxon>Metazoa</taxon>
        <taxon>Ecdysozoa</taxon>
        <taxon>Arthropoda</taxon>
        <taxon>Crustacea</taxon>
        <taxon>Multicrustacea</taxon>
        <taxon>Malacostraca</taxon>
        <taxon>Eumalacostraca</taxon>
        <taxon>Eucarida</taxon>
        <taxon>Decapoda</taxon>
        <taxon>Pleocyemata</taxon>
        <taxon>Anomura</taxon>
        <taxon>Galatheoidea</taxon>
        <taxon>Porcellanidae</taxon>
        <taxon>Petrolisthes</taxon>
    </lineage>
</organism>
<evidence type="ECO:0000313" key="12">
    <source>
        <dbReference type="EMBL" id="KAK3849850.1"/>
    </source>
</evidence>
<gene>
    <name evidence="12" type="ORF">Pcinc_043410</name>
</gene>
<dbReference type="PRINTS" id="PR00237">
    <property type="entry name" value="GPCRRHODOPSN"/>
</dbReference>
<accession>A0AAE1BJ67</accession>
<dbReference type="InterPro" id="IPR017452">
    <property type="entry name" value="GPCR_Rhodpsn_7TM"/>
</dbReference>
<keyword evidence="7" id="KW-0675">Receptor</keyword>
<evidence type="ECO:0000256" key="2">
    <source>
        <dbReference type="ARBA" id="ARBA00010663"/>
    </source>
</evidence>
<evidence type="ECO:0000256" key="8">
    <source>
        <dbReference type="ARBA" id="ARBA00023224"/>
    </source>
</evidence>
<proteinExistence type="inferred from homology"/>
<dbReference type="PROSITE" id="PS50262">
    <property type="entry name" value="G_PROTEIN_RECEP_F1_2"/>
    <property type="match status" value="1"/>
</dbReference>
<feature type="transmembrane region" description="Helical" evidence="10">
    <location>
        <begin position="7"/>
        <end position="29"/>
    </location>
</feature>
<evidence type="ECO:0000259" key="11">
    <source>
        <dbReference type="PROSITE" id="PS50262"/>
    </source>
</evidence>
<keyword evidence="5" id="KW-0297">G-protein coupled receptor</keyword>
<evidence type="ECO:0000256" key="10">
    <source>
        <dbReference type="SAM" id="Phobius"/>
    </source>
</evidence>
<dbReference type="EMBL" id="JAWQEG010008675">
    <property type="protein sequence ID" value="KAK3849850.1"/>
    <property type="molecule type" value="Genomic_DNA"/>
</dbReference>
<feature type="domain" description="G-protein coupled receptors family 1 profile" evidence="11">
    <location>
        <begin position="1"/>
        <end position="60"/>
    </location>
</feature>
<dbReference type="SUPFAM" id="SSF81321">
    <property type="entry name" value="Family A G protein-coupled receptor-like"/>
    <property type="match status" value="1"/>
</dbReference>
<dbReference type="PANTHER" id="PTHR45695">
    <property type="entry name" value="LEUCOKININ RECEPTOR-RELATED"/>
    <property type="match status" value="1"/>
</dbReference>
<feature type="compositionally biased region" description="Gly residues" evidence="9">
    <location>
        <begin position="138"/>
        <end position="166"/>
    </location>
</feature>
<evidence type="ECO:0000313" key="13">
    <source>
        <dbReference type="Proteomes" id="UP001286313"/>
    </source>
</evidence>
<evidence type="ECO:0000256" key="7">
    <source>
        <dbReference type="ARBA" id="ARBA00023170"/>
    </source>
</evidence>
<keyword evidence="13" id="KW-1185">Reference proteome</keyword>
<keyword evidence="6 10" id="KW-0472">Membrane</keyword>
<keyword evidence="4 10" id="KW-1133">Transmembrane helix</keyword>
<feature type="transmembrane region" description="Helical" evidence="10">
    <location>
        <begin position="41"/>
        <end position="63"/>
    </location>
</feature>
<evidence type="ECO:0000256" key="1">
    <source>
        <dbReference type="ARBA" id="ARBA00004141"/>
    </source>
</evidence>
<evidence type="ECO:0000256" key="3">
    <source>
        <dbReference type="ARBA" id="ARBA00022692"/>
    </source>
</evidence>
<keyword evidence="8" id="KW-0807">Transducer</keyword>
<keyword evidence="3 10" id="KW-0812">Transmembrane</keyword>
<reference evidence="12" key="1">
    <citation type="submission" date="2023-10" db="EMBL/GenBank/DDBJ databases">
        <title>Genome assemblies of two species of porcelain crab, Petrolisthes cinctipes and Petrolisthes manimaculis (Anomura: Porcellanidae).</title>
        <authorList>
            <person name="Angst P."/>
        </authorList>
    </citation>
    <scope>NUCLEOTIDE SEQUENCE</scope>
    <source>
        <strain evidence="12">PB745_01</strain>
        <tissue evidence="12">Gill</tissue>
    </source>
</reference>
<evidence type="ECO:0000256" key="6">
    <source>
        <dbReference type="ARBA" id="ARBA00023136"/>
    </source>
</evidence>
<comment type="caution">
    <text evidence="12">The sequence shown here is derived from an EMBL/GenBank/DDBJ whole genome shotgun (WGS) entry which is preliminary data.</text>
</comment>
<dbReference type="PANTHER" id="PTHR45695:SF9">
    <property type="entry name" value="LEUCOKININ RECEPTOR"/>
    <property type="match status" value="1"/>
</dbReference>
<dbReference type="Gene3D" id="1.20.1070.10">
    <property type="entry name" value="Rhodopsin 7-helix transmembrane proteins"/>
    <property type="match status" value="1"/>
</dbReference>
<evidence type="ECO:0000256" key="4">
    <source>
        <dbReference type="ARBA" id="ARBA00022989"/>
    </source>
</evidence>
<name>A0AAE1BJ67_PETCI</name>
<sequence length="213" mass="22909">MIRMTLTVVMVYSLCWLPFNTLMVILDFLEAENYWPHTHHVWFVFHWLAMSHACYNPLILCWMNTKFRQGYLRALYRLLPCCRPRLSHHLLELRQSSSLQRAHTYSSAFGSTRGGSRNNSCGAEFVLGLKGNGGGGGGGGGDGGDGGGGGGGGGGDGGDGGGGGGKRVLKGGHHVELIKDVGLPTKDMFGRCGLKTTHRHKIIHRTELSSGGK</sequence>
<dbReference type="AlphaFoldDB" id="A0AAE1BJ67"/>
<protein>
    <recommendedName>
        <fullName evidence="11">G-protein coupled receptors family 1 profile domain-containing protein</fullName>
    </recommendedName>
</protein>
<comment type="similarity">
    <text evidence="2">Belongs to the G-protein coupled receptor 1 family.</text>
</comment>
<dbReference type="InterPro" id="IPR000276">
    <property type="entry name" value="GPCR_Rhodpsn"/>
</dbReference>
<dbReference type="Proteomes" id="UP001286313">
    <property type="component" value="Unassembled WGS sequence"/>
</dbReference>
<dbReference type="GO" id="GO:0004930">
    <property type="term" value="F:G protein-coupled receptor activity"/>
    <property type="evidence" value="ECO:0007669"/>
    <property type="project" value="UniProtKB-KW"/>
</dbReference>